<dbReference type="GO" id="GO:0008270">
    <property type="term" value="F:zinc ion binding"/>
    <property type="evidence" value="ECO:0007669"/>
    <property type="project" value="UniProtKB-KW"/>
</dbReference>
<keyword evidence="1" id="KW-0479">Metal-binding</keyword>
<evidence type="ECO:0000256" key="2">
    <source>
        <dbReference type="SAM" id="MobiDB-lite"/>
    </source>
</evidence>
<evidence type="ECO:0000313" key="5">
    <source>
        <dbReference type="RefSeq" id="XP_022969099.1"/>
    </source>
</evidence>
<dbReference type="Proteomes" id="UP000504608">
    <property type="component" value="Unplaced"/>
</dbReference>
<dbReference type="AlphaFoldDB" id="A0A6J1I1K5"/>
<dbReference type="Gene3D" id="4.10.1000.10">
    <property type="entry name" value="Zinc finger, CCCH-type"/>
    <property type="match status" value="1"/>
</dbReference>
<gene>
    <name evidence="5" type="primary">LOC111468193</name>
</gene>
<dbReference type="OrthoDB" id="665283at2759"/>
<keyword evidence="4" id="KW-1185">Reference proteome</keyword>
<dbReference type="PROSITE" id="PS50103">
    <property type="entry name" value="ZF_C3H1"/>
    <property type="match status" value="1"/>
</dbReference>
<feature type="compositionally biased region" description="Basic and acidic residues" evidence="2">
    <location>
        <begin position="110"/>
        <end position="122"/>
    </location>
</feature>
<dbReference type="KEGG" id="cmax:111468193"/>
<dbReference type="PANTHER" id="PTHR38160:SF1">
    <property type="entry name" value="ZINC FINGER CCCH DOMAIN-CONTAINING PROTEIN 40"/>
    <property type="match status" value="1"/>
</dbReference>
<dbReference type="InterPro" id="IPR000571">
    <property type="entry name" value="Znf_CCCH"/>
</dbReference>
<dbReference type="RefSeq" id="XP_022969099.1">
    <property type="nucleotide sequence ID" value="XM_023113331.1"/>
</dbReference>
<organism evidence="4 5">
    <name type="scientific">Cucurbita maxima</name>
    <name type="common">Pumpkin</name>
    <name type="synonym">Winter squash</name>
    <dbReference type="NCBI Taxonomy" id="3661"/>
    <lineage>
        <taxon>Eukaryota</taxon>
        <taxon>Viridiplantae</taxon>
        <taxon>Streptophyta</taxon>
        <taxon>Embryophyta</taxon>
        <taxon>Tracheophyta</taxon>
        <taxon>Spermatophyta</taxon>
        <taxon>Magnoliopsida</taxon>
        <taxon>eudicotyledons</taxon>
        <taxon>Gunneridae</taxon>
        <taxon>Pentapetalae</taxon>
        <taxon>rosids</taxon>
        <taxon>fabids</taxon>
        <taxon>Cucurbitales</taxon>
        <taxon>Cucurbitaceae</taxon>
        <taxon>Cucurbiteae</taxon>
        <taxon>Cucurbita</taxon>
    </lineage>
</organism>
<dbReference type="GeneID" id="111468193"/>
<dbReference type="PANTHER" id="PTHR38160">
    <property type="entry name" value="ZINC FINGER CCCH DOMAIN-CONTAINING PROTEIN 40"/>
    <property type="match status" value="1"/>
</dbReference>
<feature type="region of interest" description="Disordered" evidence="2">
    <location>
        <begin position="41"/>
        <end position="131"/>
    </location>
</feature>
<feature type="region of interest" description="Disordered" evidence="2">
    <location>
        <begin position="379"/>
        <end position="435"/>
    </location>
</feature>
<feature type="zinc finger region" description="C3H1-type" evidence="1">
    <location>
        <begin position="7"/>
        <end position="33"/>
    </location>
</feature>
<evidence type="ECO:0000313" key="4">
    <source>
        <dbReference type="Proteomes" id="UP000504608"/>
    </source>
</evidence>
<dbReference type="InterPro" id="IPR045868">
    <property type="entry name" value="Znf_C3H13/40"/>
</dbReference>
<evidence type="ECO:0000256" key="1">
    <source>
        <dbReference type="PROSITE-ProRule" id="PRU00723"/>
    </source>
</evidence>
<proteinExistence type="predicted"/>
<sequence>MMIGRKLFKTKLCVLYQKGHCSRPSCSFAHGNAELRRFAGASSGRQEYRENDLRHKLDSRHSPLQERDSRGRHGPREYSSSWSLERNSDHKRRKKDHGDSRTDYAGNLRIIDRSEERDREGKISSSSRDTLEEQLNKMQADIEMAEHHRHQAEVYLEEKIQEVDSLTSRIQELESQLYNEREECRRIKSKIKKFVKAHNRYSGIQDELKRSQFRLQQLGDQLGSDVNKIGANEEDSSVNIVSDGEDPSYHAAGPLHHLHKDTSASKRKLHVDQDIAANSKRADLHKGSKEAVGRLRRISRWNAHPAKSVYSKIEAIRNENNDYIPKANESRQKRGKASNSVSTADKVRSLDAGVVVPLTSMAAHAVNEEVDIELEVNNEVSDRRESTKEAASGSVPLLPPPPSPIHKINHSRYEGEDQNIDVEVVDDESAGLDNA</sequence>
<reference evidence="5" key="1">
    <citation type="submission" date="2025-08" db="UniProtKB">
        <authorList>
            <consortium name="RefSeq"/>
        </authorList>
    </citation>
    <scope>IDENTIFICATION</scope>
    <source>
        <tissue evidence="5">Young leaves</tissue>
    </source>
</reference>
<feature type="domain" description="C3H1-type" evidence="3">
    <location>
        <begin position="7"/>
        <end position="33"/>
    </location>
</feature>
<accession>A0A6J1I1K5</accession>
<keyword evidence="1" id="KW-0863">Zinc-finger</keyword>
<keyword evidence="1" id="KW-0862">Zinc</keyword>
<name>A0A6J1I1K5_CUCMA</name>
<evidence type="ECO:0000259" key="3">
    <source>
        <dbReference type="PROSITE" id="PS50103"/>
    </source>
</evidence>
<protein>
    <submittedName>
        <fullName evidence="5">Zinc finger CCCH domain-containing protein 40-like isoform X1</fullName>
    </submittedName>
</protein>
<feature type="compositionally biased region" description="Basic and acidic residues" evidence="2">
    <location>
        <begin position="46"/>
        <end position="76"/>
    </location>
</feature>
<feature type="compositionally biased region" description="Acidic residues" evidence="2">
    <location>
        <begin position="416"/>
        <end position="435"/>
    </location>
</feature>